<keyword evidence="4" id="KW-0812">Transmembrane</keyword>
<dbReference type="PANTHER" id="PTHR40448:SF1">
    <property type="entry name" value="TWO-COMPONENT SENSOR HISTIDINE KINASE"/>
    <property type="match status" value="1"/>
</dbReference>
<dbReference type="Pfam" id="PF14501">
    <property type="entry name" value="HATPase_c_5"/>
    <property type="match status" value="1"/>
</dbReference>
<name>A0A6A7K541_9FIRM</name>
<dbReference type="Gene3D" id="3.30.565.10">
    <property type="entry name" value="Histidine kinase-like ATPase, C-terminal domain"/>
    <property type="match status" value="1"/>
</dbReference>
<evidence type="ECO:0000259" key="5">
    <source>
        <dbReference type="Pfam" id="PF14501"/>
    </source>
</evidence>
<comment type="caution">
    <text evidence="6">The sequence shown here is derived from an EMBL/GenBank/DDBJ whole genome shotgun (WGS) entry which is preliminary data.</text>
</comment>
<dbReference type="Proteomes" id="UP000440004">
    <property type="component" value="Unassembled WGS sequence"/>
</dbReference>
<reference evidence="6 7" key="1">
    <citation type="submission" date="2019-10" db="EMBL/GenBank/DDBJ databases">
        <title>Alkalibaculum tamaniensis sp.nov., a new alkaliphilic acetogen, isolated on methoxylated aromatics from a mud volcano.</title>
        <authorList>
            <person name="Khomyakova M.A."/>
            <person name="Merkel A.Y."/>
            <person name="Bonch-Osmolovskaya E.A."/>
            <person name="Slobodkin A.I."/>
        </authorList>
    </citation>
    <scope>NUCLEOTIDE SEQUENCE [LARGE SCALE GENOMIC DNA]</scope>
    <source>
        <strain evidence="6 7">M08DMB</strain>
    </source>
</reference>
<dbReference type="GO" id="GO:0000155">
    <property type="term" value="F:phosphorelay sensor kinase activity"/>
    <property type="evidence" value="ECO:0007669"/>
    <property type="project" value="InterPro"/>
</dbReference>
<feature type="transmembrane region" description="Helical" evidence="4">
    <location>
        <begin position="146"/>
        <end position="165"/>
    </location>
</feature>
<evidence type="ECO:0000256" key="4">
    <source>
        <dbReference type="SAM" id="Phobius"/>
    </source>
</evidence>
<keyword evidence="1" id="KW-0597">Phosphoprotein</keyword>
<keyword evidence="3" id="KW-0418">Kinase</keyword>
<dbReference type="PANTHER" id="PTHR40448">
    <property type="entry name" value="TWO-COMPONENT SENSOR HISTIDINE KINASE"/>
    <property type="match status" value="1"/>
</dbReference>
<keyword evidence="4" id="KW-0472">Membrane</keyword>
<dbReference type="SUPFAM" id="SSF55874">
    <property type="entry name" value="ATPase domain of HSP90 chaperone/DNA topoisomerase II/histidine kinase"/>
    <property type="match status" value="1"/>
</dbReference>
<feature type="transmembrane region" description="Helical" evidence="4">
    <location>
        <begin position="56"/>
        <end position="73"/>
    </location>
</feature>
<feature type="transmembrane region" description="Helical" evidence="4">
    <location>
        <begin position="6"/>
        <end position="26"/>
    </location>
</feature>
<evidence type="ECO:0000256" key="3">
    <source>
        <dbReference type="ARBA" id="ARBA00022777"/>
    </source>
</evidence>
<dbReference type="AlphaFoldDB" id="A0A6A7K541"/>
<dbReference type="InterPro" id="IPR016120">
    <property type="entry name" value="Sig_transdc_His_kin_SpoOB"/>
</dbReference>
<gene>
    <name evidence="6" type="ORF">GC105_01760</name>
</gene>
<feature type="domain" description="Sensor histidine kinase NatK-like C-terminal" evidence="5">
    <location>
        <begin position="304"/>
        <end position="392"/>
    </location>
</feature>
<keyword evidence="2" id="KW-0808">Transferase</keyword>
<proteinExistence type="predicted"/>
<feature type="transmembrane region" description="Helical" evidence="4">
    <location>
        <begin position="33"/>
        <end position="50"/>
    </location>
</feature>
<dbReference type="GO" id="GO:0042802">
    <property type="term" value="F:identical protein binding"/>
    <property type="evidence" value="ECO:0007669"/>
    <property type="project" value="TreeGrafter"/>
</dbReference>
<dbReference type="RefSeq" id="WP_152801070.1">
    <property type="nucleotide sequence ID" value="NZ_WHNX01000002.1"/>
</dbReference>
<evidence type="ECO:0000313" key="6">
    <source>
        <dbReference type="EMBL" id="MPW24518.1"/>
    </source>
</evidence>
<feature type="transmembrane region" description="Helical" evidence="4">
    <location>
        <begin position="171"/>
        <end position="192"/>
    </location>
</feature>
<organism evidence="6 7">
    <name type="scientific">Alkalibaculum sporogenes</name>
    <dbReference type="NCBI Taxonomy" id="2655001"/>
    <lineage>
        <taxon>Bacteria</taxon>
        <taxon>Bacillati</taxon>
        <taxon>Bacillota</taxon>
        <taxon>Clostridia</taxon>
        <taxon>Eubacteriales</taxon>
        <taxon>Eubacteriaceae</taxon>
        <taxon>Alkalibaculum</taxon>
    </lineage>
</organism>
<evidence type="ECO:0000256" key="2">
    <source>
        <dbReference type="ARBA" id="ARBA00022679"/>
    </source>
</evidence>
<evidence type="ECO:0000313" key="7">
    <source>
        <dbReference type="Proteomes" id="UP000440004"/>
    </source>
</evidence>
<accession>A0A6A7K541</accession>
<dbReference type="InterPro" id="IPR032834">
    <property type="entry name" value="NatK-like_C"/>
</dbReference>
<feature type="transmembrane region" description="Helical" evidence="4">
    <location>
        <begin position="80"/>
        <end position="101"/>
    </location>
</feature>
<dbReference type="SUPFAM" id="SSF55890">
    <property type="entry name" value="Sporulation response regulatory protein Spo0B"/>
    <property type="match status" value="1"/>
</dbReference>
<evidence type="ECO:0000256" key="1">
    <source>
        <dbReference type="ARBA" id="ARBA00022553"/>
    </source>
</evidence>
<keyword evidence="4" id="KW-1133">Transmembrane helix</keyword>
<feature type="transmembrane region" description="Helical" evidence="4">
    <location>
        <begin position="107"/>
        <end position="126"/>
    </location>
</feature>
<dbReference type="InterPro" id="IPR036890">
    <property type="entry name" value="HATPase_C_sf"/>
</dbReference>
<protein>
    <submittedName>
        <fullName evidence="6">GHKL domain-containing protein</fullName>
    </submittedName>
</protein>
<keyword evidence="7" id="KW-1185">Reference proteome</keyword>
<sequence length="412" mass="47794">MNLMQSILFSWFDLLGYVLISCKLFRVKITGKMYFYISIFSIITGTISYWAEGSYAVILIGILLFVFLLGIFRNSIVRTINVYIISTILLSILQLLIILITKNIQDFFVVGIISQSVSLILVLLIYFKVPLDIFMDFVLSKNKTFLYLQLSLFFLTFLLLIFWHVSKDQFLNNIGVIAVLSIAIIIINFVILNRGLNNKIQEEELRIYQIYNPIVEELIDELRARQHEFDNQLQAMHMLITTEDTKKDVREYLNQMNESTVLGDLIKIENKLVAGLLYSKKKQAIDQGIEFEIRQKLYYIHGKMKEFELVEILGILLDNAFETNVDNNKVILEMKKVEDNNVIKVMNKHSYLPKKVMEGLFIKGNTTKGKARGYGLYRLKSICKMCDASLLVDNVMIKEENYVMFEVSFSAM</sequence>
<dbReference type="EMBL" id="WHNX01000002">
    <property type="protein sequence ID" value="MPW24518.1"/>
    <property type="molecule type" value="Genomic_DNA"/>
</dbReference>